<organism evidence="3 4">
    <name type="scientific">Pseudalkalibacillus berkeleyi</name>
    <dbReference type="NCBI Taxonomy" id="1069813"/>
    <lineage>
        <taxon>Bacteria</taxon>
        <taxon>Bacillati</taxon>
        <taxon>Bacillota</taxon>
        <taxon>Bacilli</taxon>
        <taxon>Bacillales</taxon>
        <taxon>Fictibacillaceae</taxon>
        <taxon>Pseudalkalibacillus</taxon>
    </lineage>
</organism>
<keyword evidence="1" id="KW-0812">Transmembrane</keyword>
<keyword evidence="1" id="KW-0472">Membrane</keyword>
<dbReference type="Pfam" id="PF13400">
    <property type="entry name" value="Tad"/>
    <property type="match status" value="1"/>
</dbReference>
<evidence type="ECO:0000259" key="2">
    <source>
        <dbReference type="Pfam" id="PF13400"/>
    </source>
</evidence>
<evidence type="ECO:0000313" key="3">
    <source>
        <dbReference type="EMBL" id="MCF6137282.1"/>
    </source>
</evidence>
<dbReference type="RefSeq" id="WP_236332746.1">
    <property type="nucleotide sequence ID" value="NZ_JAKIJS010000001.1"/>
</dbReference>
<evidence type="ECO:0000313" key="4">
    <source>
        <dbReference type="Proteomes" id="UP001649381"/>
    </source>
</evidence>
<dbReference type="Proteomes" id="UP001649381">
    <property type="component" value="Unassembled WGS sequence"/>
</dbReference>
<protein>
    <submittedName>
        <fullName evidence="3">Pilus assembly protein TadG-related protein</fullName>
    </submittedName>
</protein>
<proteinExistence type="predicted"/>
<keyword evidence="4" id="KW-1185">Reference proteome</keyword>
<reference evidence="3 4" key="1">
    <citation type="submission" date="2022-01" db="EMBL/GenBank/DDBJ databases">
        <title>Alkalihalobacillus sp. EGI L200015, a novel bacterium isolated from a salt lake sediment.</title>
        <authorList>
            <person name="Gao L."/>
            <person name="Fang B.-Z."/>
            <person name="Li W.-J."/>
        </authorList>
    </citation>
    <scope>NUCLEOTIDE SEQUENCE [LARGE SCALE GENOMIC DNA]</scope>
    <source>
        <strain evidence="3 4">KCTC 12718</strain>
    </source>
</reference>
<dbReference type="EMBL" id="JAKIJS010000001">
    <property type="protein sequence ID" value="MCF6137282.1"/>
    <property type="molecule type" value="Genomic_DNA"/>
</dbReference>
<name>A0ABS9GWV6_9BACL</name>
<feature type="transmembrane region" description="Helical" evidence="1">
    <location>
        <begin position="16"/>
        <end position="35"/>
    </location>
</feature>
<evidence type="ECO:0000256" key="1">
    <source>
        <dbReference type="SAM" id="Phobius"/>
    </source>
</evidence>
<dbReference type="InterPro" id="IPR028087">
    <property type="entry name" value="Tad_N"/>
</dbReference>
<comment type="caution">
    <text evidence="3">The sequence shown here is derived from an EMBL/GenBank/DDBJ whole genome shotgun (WGS) entry which is preliminary data.</text>
</comment>
<sequence length="302" mass="31693">MKKIKQLPLQNEHGSVIVFISLGLVILFGIAAIAIDGGRLYFEKSKVQSAVDAAVLAGAQQIPISSAAAVTTAIEVASDNGYSLLPSDIKVEGKFISATITQAAPMTFAKVLGFHTVNVPAKAKARIGPLEGGTNIIPIGIPEYGCGFRYLESYQLNLNPNIRGNFGYLAVDGRGASNLKDGIINGIKLSIGETVLTEPGGKVGPVSQAISTRIAADNGKAKCSVASTADNSCKRVVYVPIVDGFPNVNGRSSVTIVGFAAFWLEEIQNKIIYGKFIKAVESGEIGETGTDDFGLYAVKLVN</sequence>
<gene>
    <name evidence="3" type="ORF">L2716_06015</name>
</gene>
<feature type="domain" description="Putative Flp pilus-assembly TadG-like N-terminal" evidence="2">
    <location>
        <begin position="14"/>
        <end position="61"/>
    </location>
</feature>
<keyword evidence="1" id="KW-1133">Transmembrane helix</keyword>
<accession>A0ABS9GWV6</accession>